<evidence type="ECO:0000256" key="1">
    <source>
        <dbReference type="ARBA" id="ARBA00022603"/>
    </source>
</evidence>
<sequence length="417" mass="44763">MTPAARVAAAIEIVEEIEQALRPADDVVRQWGRSHRFAGSKDRRAISTQVYSVLRRRGYYANEVGEQPRALVIADLVLGEGKAPQEVAALFSGEGHAPPPLSDDEHTLIRTLTSADQAGLPSYDVPAFLLPQLEAAFGDDLDKALAALDRPASLDLRVNTLKTSREDAAAALAAVNIETSPTPHAPTGLRVSGNHMIAGTIAFKEGLIEPMDEGSQLAAALVDAKPGMQVMDLCAGGGGKTLAIAAAMQNKGQIYATDTDARRLGNLAPRMKRADARNIQPMKWPQDSNFGELTGKCDRVLIDVPCSGTGAWRRHPEQKWRVTAEEIEKLTKTQDALLRTASNLVKPGGRLVYVTCSVLPSENEERIDAFLSSNAGFKAVFGESDPAPAGEFGLRLAPHSHGTDGFFVCRLERTSTP</sequence>
<dbReference type="RefSeq" id="WP_043948795.1">
    <property type="nucleotide sequence ID" value="NZ_HG966617.1"/>
</dbReference>
<dbReference type="PATRIC" id="fig|1458461.3.peg.2639"/>
<dbReference type="InterPro" id="IPR054728">
    <property type="entry name" value="RsmB-like_ferredoxin"/>
</dbReference>
<evidence type="ECO:0000256" key="5">
    <source>
        <dbReference type="PROSITE-ProRule" id="PRU01023"/>
    </source>
</evidence>
<dbReference type="OrthoDB" id="9810297at2"/>
<proteinExistence type="inferred from homology"/>
<dbReference type="PANTHER" id="PTHR22807:SF53">
    <property type="entry name" value="RIBOSOMAL RNA SMALL SUBUNIT METHYLTRANSFERASE B-RELATED"/>
    <property type="match status" value="1"/>
</dbReference>
<dbReference type="GO" id="GO:0001510">
    <property type="term" value="P:RNA methylation"/>
    <property type="evidence" value="ECO:0007669"/>
    <property type="project" value="InterPro"/>
</dbReference>
<feature type="domain" description="SAM-dependent MTase RsmB/NOP-type" evidence="6">
    <location>
        <begin position="144"/>
        <end position="414"/>
    </location>
</feature>
<protein>
    <submittedName>
        <fullName evidence="7">Sun protein</fullName>
    </submittedName>
</protein>
<evidence type="ECO:0000256" key="4">
    <source>
        <dbReference type="ARBA" id="ARBA00022884"/>
    </source>
</evidence>
<evidence type="ECO:0000259" key="6">
    <source>
        <dbReference type="PROSITE" id="PS51686"/>
    </source>
</evidence>
<dbReference type="InterPro" id="IPR029063">
    <property type="entry name" value="SAM-dependent_MTases_sf"/>
</dbReference>
<dbReference type="PANTHER" id="PTHR22807">
    <property type="entry name" value="NOP2 YEAST -RELATED NOL1/NOP2/FMU SUN DOMAIN-CONTAINING"/>
    <property type="match status" value="1"/>
</dbReference>
<organism evidence="7 8">
    <name type="scientific">Candidatus Phaeomarinibacter ectocarpi</name>
    <dbReference type="NCBI Taxonomy" id="1458461"/>
    <lineage>
        <taxon>Bacteria</taxon>
        <taxon>Pseudomonadati</taxon>
        <taxon>Pseudomonadota</taxon>
        <taxon>Alphaproteobacteria</taxon>
        <taxon>Hyphomicrobiales</taxon>
        <taxon>Parvibaculaceae</taxon>
        <taxon>Candidatus Phaeomarinibacter</taxon>
    </lineage>
</organism>
<comment type="caution">
    <text evidence="5">Lacks conserved residue(s) required for the propagation of feature annotation.</text>
</comment>
<feature type="binding site" evidence="5">
    <location>
        <position position="303"/>
    </location>
    <ligand>
        <name>S-adenosyl-L-methionine</name>
        <dbReference type="ChEBI" id="CHEBI:59789"/>
    </ligand>
</feature>
<dbReference type="KEGG" id="pect:BN1012_Phect2634"/>
<dbReference type="SUPFAM" id="SSF53335">
    <property type="entry name" value="S-adenosyl-L-methionine-dependent methyltransferases"/>
    <property type="match status" value="1"/>
</dbReference>
<keyword evidence="4 5" id="KW-0694">RNA-binding</keyword>
<dbReference type="InterPro" id="IPR023267">
    <property type="entry name" value="RCMT"/>
</dbReference>
<evidence type="ECO:0000256" key="3">
    <source>
        <dbReference type="ARBA" id="ARBA00022691"/>
    </source>
</evidence>
<evidence type="ECO:0000313" key="8">
    <source>
        <dbReference type="Proteomes" id="UP000032160"/>
    </source>
</evidence>
<keyword evidence="2 5" id="KW-0808">Transferase</keyword>
<dbReference type="Proteomes" id="UP000032160">
    <property type="component" value="Chromosome I"/>
</dbReference>
<dbReference type="InterPro" id="IPR001678">
    <property type="entry name" value="MeTrfase_RsmB-F_NOP2_dom"/>
</dbReference>
<dbReference type="PROSITE" id="PS51686">
    <property type="entry name" value="SAM_MT_RSMB_NOP"/>
    <property type="match status" value="1"/>
</dbReference>
<reference evidence="7 8" key="1">
    <citation type="journal article" date="2014" name="Front. Genet.">
        <title>Genome and metabolic network of "Candidatus Phaeomarinobacter ectocarpi" Ec32, a new candidate genus of Alphaproteobacteria frequently associated with brown algae.</title>
        <authorList>
            <person name="Dittami S.M."/>
            <person name="Barbeyron T."/>
            <person name="Boyen C."/>
            <person name="Cambefort J."/>
            <person name="Collet G."/>
            <person name="Delage L."/>
            <person name="Gobet A."/>
            <person name="Groisillier A."/>
            <person name="Leblanc C."/>
            <person name="Michel G."/>
            <person name="Scornet D."/>
            <person name="Siegel A."/>
            <person name="Tapia J.E."/>
            <person name="Tonon T."/>
        </authorList>
    </citation>
    <scope>NUCLEOTIDE SEQUENCE [LARGE SCALE GENOMIC DNA]</scope>
    <source>
        <strain evidence="7 8">Ec32</strain>
    </source>
</reference>
<dbReference type="GO" id="GO:0008173">
    <property type="term" value="F:RNA methyltransferase activity"/>
    <property type="evidence" value="ECO:0007669"/>
    <property type="project" value="InterPro"/>
</dbReference>
<dbReference type="HOGENOM" id="CLU_005316_0_2_5"/>
<name>X5MEC8_9HYPH</name>
<dbReference type="Gene3D" id="3.40.50.150">
    <property type="entry name" value="Vaccinia Virus protein VP39"/>
    <property type="match status" value="1"/>
</dbReference>
<dbReference type="InterPro" id="IPR049560">
    <property type="entry name" value="MeTrfase_RsmB-F_NOP2_cat"/>
</dbReference>
<keyword evidence="1 5" id="KW-0489">Methyltransferase</keyword>
<keyword evidence="3 5" id="KW-0949">S-adenosyl-L-methionine</keyword>
<accession>X5MEC8</accession>
<evidence type="ECO:0000313" key="7">
    <source>
        <dbReference type="EMBL" id="CDO60847.1"/>
    </source>
</evidence>
<feature type="active site" description="Nucleophile" evidence="5">
    <location>
        <position position="356"/>
    </location>
</feature>
<feature type="binding site" evidence="5">
    <location>
        <position position="258"/>
    </location>
    <ligand>
        <name>S-adenosyl-L-methionine</name>
        <dbReference type="ChEBI" id="CHEBI:59789"/>
    </ligand>
</feature>
<dbReference type="STRING" id="1458461.BN1012_Phect2634"/>
<dbReference type="Pfam" id="PF22458">
    <property type="entry name" value="RsmF-B_ferredox"/>
    <property type="match status" value="1"/>
</dbReference>
<dbReference type="EMBL" id="HG966617">
    <property type="protein sequence ID" value="CDO60847.1"/>
    <property type="molecule type" value="Genomic_DNA"/>
</dbReference>
<gene>
    <name evidence="7" type="ORF">BN1012_Phect2634</name>
</gene>
<keyword evidence="8" id="KW-1185">Reference proteome</keyword>
<dbReference type="PRINTS" id="PR02008">
    <property type="entry name" value="RCMTFAMILY"/>
</dbReference>
<comment type="similarity">
    <text evidence="5">Belongs to the class I-like SAM-binding methyltransferase superfamily. RsmB/NOP family.</text>
</comment>
<evidence type="ECO:0000256" key="2">
    <source>
        <dbReference type="ARBA" id="ARBA00022679"/>
    </source>
</evidence>
<dbReference type="AlphaFoldDB" id="X5MEC8"/>
<dbReference type="Pfam" id="PF01189">
    <property type="entry name" value="Methyltr_RsmB-F"/>
    <property type="match status" value="1"/>
</dbReference>
<dbReference type="GO" id="GO:0003723">
    <property type="term" value="F:RNA binding"/>
    <property type="evidence" value="ECO:0007669"/>
    <property type="project" value="UniProtKB-UniRule"/>
</dbReference>